<dbReference type="SUPFAM" id="SSF50978">
    <property type="entry name" value="WD40 repeat-like"/>
    <property type="match status" value="1"/>
</dbReference>
<reference evidence="6" key="1">
    <citation type="submission" date="2021-07" db="EMBL/GenBank/DDBJ databases">
        <authorList>
            <person name="Durling M."/>
        </authorList>
    </citation>
    <scope>NUCLEOTIDE SEQUENCE</scope>
</reference>
<dbReference type="InterPro" id="IPR048720">
    <property type="entry name" value="PROPPIN"/>
</dbReference>
<gene>
    <name evidence="6" type="ORF">HYFRA_00001790</name>
</gene>
<dbReference type="InterPro" id="IPR001680">
    <property type="entry name" value="WD40_rpt"/>
</dbReference>
<dbReference type="GO" id="GO:0005774">
    <property type="term" value="C:vacuolar membrane"/>
    <property type="evidence" value="ECO:0007669"/>
    <property type="project" value="UniProtKB-SubCell"/>
</dbReference>
<organism evidence="6 7">
    <name type="scientific">Hymenoscyphus fraxineus</name>
    <dbReference type="NCBI Taxonomy" id="746836"/>
    <lineage>
        <taxon>Eukaryota</taxon>
        <taxon>Fungi</taxon>
        <taxon>Dikarya</taxon>
        <taxon>Ascomycota</taxon>
        <taxon>Pezizomycotina</taxon>
        <taxon>Leotiomycetes</taxon>
        <taxon>Helotiales</taxon>
        <taxon>Helotiaceae</taxon>
        <taxon>Hymenoscyphus</taxon>
    </lineage>
</organism>
<dbReference type="EMBL" id="CAJVRL010000001">
    <property type="protein sequence ID" value="CAG8948670.1"/>
    <property type="molecule type" value="Genomic_DNA"/>
</dbReference>
<dbReference type="SMART" id="SM00320">
    <property type="entry name" value="WD40"/>
    <property type="match status" value="2"/>
</dbReference>
<feature type="region of interest" description="Disordered" evidence="5">
    <location>
        <begin position="252"/>
        <end position="278"/>
    </location>
</feature>
<dbReference type="Pfam" id="PF21032">
    <property type="entry name" value="PROPPIN"/>
    <property type="match status" value="1"/>
</dbReference>
<evidence type="ECO:0000256" key="4">
    <source>
        <dbReference type="ARBA" id="ARBA00025740"/>
    </source>
</evidence>
<dbReference type="Proteomes" id="UP000696280">
    <property type="component" value="Unassembled WGS sequence"/>
</dbReference>
<dbReference type="AlphaFoldDB" id="A0A9N9KJF2"/>
<accession>A0A9N9KJF2</accession>
<dbReference type="Gene3D" id="2.130.10.10">
    <property type="entry name" value="YVTN repeat-like/Quinoprotein amine dehydrogenase"/>
    <property type="match status" value="1"/>
</dbReference>
<dbReference type="InterPro" id="IPR015943">
    <property type="entry name" value="WD40/YVTN_repeat-like_dom_sf"/>
</dbReference>
<keyword evidence="3" id="KW-0677">Repeat</keyword>
<evidence type="ECO:0000256" key="5">
    <source>
        <dbReference type="SAM" id="MobiDB-lite"/>
    </source>
</evidence>
<keyword evidence="7" id="KW-1185">Reference proteome</keyword>
<evidence type="ECO:0000256" key="3">
    <source>
        <dbReference type="ARBA" id="ARBA00022737"/>
    </source>
</evidence>
<evidence type="ECO:0000313" key="6">
    <source>
        <dbReference type="EMBL" id="CAG8948670.1"/>
    </source>
</evidence>
<protein>
    <recommendedName>
        <fullName evidence="8">SVP1-like protein 2</fullName>
    </recommendedName>
</protein>
<comment type="subcellular location">
    <subcellularLocation>
        <location evidence="1">Vacuole membrane</location>
        <topology evidence="1">Peripheral membrane protein</topology>
    </subcellularLocation>
</comment>
<evidence type="ECO:0008006" key="8">
    <source>
        <dbReference type="Google" id="ProtNLM"/>
    </source>
</evidence>
<dbReference type="PANTHER" id="PTHR11227">
    <property type="entry name" value="WD-REPEAT PROTEIN INTERACTING WITH PHOSPHOINOSIDES WIPI -RELATED"/>
    <property type="match status" value="1"/>
</dbReference>
<evidence type="ECO:0000256" key="2">
    <source>
        <dbReference type="ARBA" id="ARBA00022574"/>
    </source>
</evidence>
<dbReference type="OrthoDB" id="1667587at2759"/>
<evidence type="ECO:0000256" key="1">
    <source>
        <dbReference type="ARBA" id="ARBA00004148"/>
    </source>
</evidence>
<keyword evidence="2" id="KW-0853">WD repeat</keyword>
<sequence>MNTVPAIQPSSAPVALSISFNQDATSFAVGLETGFSVYKTERCQLQKHGDFSAGIGAVEMLGNTNYLALVGGGRQPKFSQSEINIWDDEKQKVAITIPTFTPVLGVRLSRMHIVIALHNSVQVYKFQVRPSIMHTYETADNPHGLCCLSDKYLAMPGITPGQVQLVELSTGTISLVVAHSSPLKAMDISRDGKVLATASEHGTLIRIYNVNTCARLAELRRGVDPAAIFSLKISPTGQILAVTSDKSTLHVFDIPHPGKPPRPASQGGGSHSPTEADPSKKWGLLSKIPLLPRVFSDGYSFASAHFEIGDEAKYGVPSNYSGNPGSGPPKGVIGWMDDQTLAVIGAGRDGRWEKFILVEDGDGKRYFAKDGWKKYIGSA</sequence>
<proteinExistence type="inferred from homology"/>
<comment type="similarity">
    <text evidence="4">Belongs to the WD repeat PROPPIN family.</text>
</comment>
<name>A0A9N9KJF2_9HELO</name>
<dbReference type="InterPro" id="IPR036322">
    <property type="entry name" value="WD40_repeat_dom_sf"/>
</dbReference>
<evidence type="ECO:0000313" key="7">
    <source>
        <dbReference type="Proteomes" id="UP000696280"/>
    </source>
</evidence>
<comment type="caution">
    <text evidence="6">The sequence shown here is derived from an EMBL/GenBank/DDBJ whole genome shotgun (WGS) entry which is preliminary data.</text>
</comment>